<accession>A0A327Z1H5</accession>
<reference evidence="3 4" key="1">
    <citation type="submission" date="2018-06" db="EMBL/GenBank/DDBJ databases">
        <title>Genomic Encyclopedia of Archaeal and Bacterial Type Strains, Phase II (KMG-II): from individual species to whole genera.</title>
        <authorList>
            <person name="Goeker M."/>
        </authorList>
    </citation>
    <scope>NUCLEOTIDE SEQUENCE [LARGE SCALE GENOMIC DNA]</scope>
    <source>
        <strain evidence="3 4">DSM 22011</strain>
    </source>
</reference>
<dbReference type="RefSeq" id="WP_111549493.1">
    <property type="nucleotide sequence ID" value="NZ_LIQE01000003.1"/>
</dbReference>
<evidence type="ECO:0000313" key="3">
    <source>
        <dbReference type="EMBL" id="RAK24079.1"/>
    </source>
</evidence>
<feature type="region of interest" description="Disordered" evidence="1">
    <location>
        <begin position="1"/>
        <end position="37"/>
    </location>
</feature>
<evidence type="ECO:0000313" key="4">
    <source>
        <dbReference type="Proteomes" id="UP000249165"/>
    </source>
</evidence>
<keyword evidence="2" id="KW-0812">Transmembrane</keyword>
<dbReference type="EMBL" id="QLMG01000001">
    <property type="protein sequence ID" value="RAK24079.1"/>
    <property type="molecule type" value="Genomic_DNA"/>
</dbReference>
<protein>
    <submittedName>
        <fullName evidence="3">Uncharacterized protein</fullName>
    </submittedName>
</protein>
<proteinExistence type="predicted"/>
<comment type="caution">
    <text evidence="3">The sequence shown here is derived from an EMBL/GenBank/DDBJ whole genome shotgun (WGS) entry which is preliminary data.</text>
</comment>
<name>A0A327Z1H5_9RHOB</name>
<dbReference type="AlphaFoldDB" id="A0A327Z1H5"/>
<feature type="transmembrane region" description="Helical" evidence="2">
    <location>
        <begin position="58"/>
        <end position="79"/>
    </location>
</feature>
<gene>
    <name evidence="3" type="ORF">ATI53_1001186</name>
</gene>
<dbReference type="Proteomes" id="UP000249165">
    <property type="component" value="Unassembled WGS sequence"/>
</dbReference>
<keyword evidence="2" id="KW-0472">Membrane</keyword>
<keyword evidence="2" id="KW-1133">Transmembrane helix</keyword>
<evidence type="ECO:0000256" key="1">
    <source>
        <dbReference type="SAM" id="MobiDB-lite"/>
    </source>
</evidence>
<keyword evidence="4" id="KW-1185">Reference proteome</keyword>
<sequence length="83" mass="9302">MSGPFDTLHPNSSSLDIAQHMRRQPHGNPPIETPHSGDKLRRYLDTPVFFNDDPTGAAARWCLICVVLTCLGLAAWLGWRMWG</sequence>
<evidence type="ECO:0000256" key="2">
    <source>
        <dbReference type="SAM" id="Phobius"/>
    </source>
</evidence>
<organism evidence="3 4">
    <name type="scientific">Salipiger aestuarii</name>
    <dbReference type="NCBI Taxonomy" id="568098"/>
    <lineage>
        <taxon>Bacteria</taxon>
        <taxon>Pseudomonadati</taxon>
        <taxon>Pseudomonadota</taxon>
        <taxon>Alphaproteobacteria</taxon>
        <taxon>Rhodobacterales</taxon>
        <taxon>Roseobacteraceae</taxon>
        <taxon>Salipiger</taxon>
    </lineage>
</organism>